<proteinExistence type="inferred from homology"/>
<dbReference type="InterPro" id="IPR026564">
    <property type="entry name" value="Transcrip_reg_TACO1-like_dom3"/>
</dbReference>
<keyword evidence="4 6" id="KW-0238">DNA-binding</keyword>
<evidence type="ECO:0000256" key="4">
    <source>
        <dbReference type="ARBA" id="ARBA00023125"/>
    </source>
</evidence>
<dbReference type="NCBIfam" id="NF009044">
    <property type="entry name" value="PRK12378.1"/>
    <property type="match status" value="1"/>
</dbReference>
<dbReference type="Gene3D" id="1.10.10.200">
    <property type="match status" value="1"/>
</dbReference>
<protein>
    <recommendedName>
        <fullName evidence="6">Probable transcriptional regulatory protein GGR06_001046</fullName>
    </recommendedName>
</protein>
<gene>
    <name evidence="9" type="ORF">GGR06_001046</name>
</gene>
<feature type="domain" description="TACO1/YebC-like N-terminal" evidence="8">
    <location>
        <begin position="11"/>
        <end position="81"/>
    </location>
</feature>
<dbReference type="InterPro" id="IPR017856">
    <property type="entry name" value="Integrase-like_N"/>
</dbReference>
<dbReference type="HAMAP" id="MF_00693">
    <property type="entry name" value="Transcrip_reg_TACO1"/>
    <property type="match status" value="1"/>
</dbReference>
<dbReference type="Gene3D" id="3.30.70.980">
    <property type="match status" value="2"/>
</dbReference>
<keyword evidence="3 6" id="KW-0805">Transcription regulation</keyword>
<dbReference type="Proteomes" id="UP000560658">
    <property type="component" value="Unassembled WGS sequence"/>
</dbReference>
<keyword evidence="10" id="KW-1185">Reference proteome</keyword>
<dbReference type="FunFam" id="1.10.10.200:FF:000004">
    <property type="entry name" value="Probable transcriptional regulatory protein BSBG_02618"/>
    <property type="match status" value="1"/>
</dbReference>
<dbReference type="AlphaFoldDB" id="A0A840CXI3"/>
<evidence type="ECO:0000259" key="7">
    <source>
        <dbReference type="Pfam" id="PF01709"/>
    </source>
</evidence>
<dbReference type="Pfam" id="PF01709">
    <property type="entry name" value="Transcrip_reg"/>
    <property type="match status" value="1"/>
</dbReference>
<dbReference type="InterPro" id="IPR049083">
    <property type="entry name" value="TACO1_YebC_N"/>
</dbReference>
<dbReference type="EMBL" id="JACIER010000003">
    <property type="protein sequence ID" value="MBB4043279.1"/>
    <property type="molecule type" value="Genomic_DNA"/>
</dbReference>
<comment type="similarity">
    <text evidence="1 6">Belongs to the TACO1 family.</text>
</comment>
<dbReference type="GO" id="GO:0003677">
    <property type="term" value="F:DNA binding"/>
    <property type="evidence" value="ECO:0007669"/>
    <property type="project" value="UniProtKB-UniRule"/>
</dbReference>
<evidence type="ECO:0000256" key="1">
    <source>
        <dbReference type="ARBA" id="ARBA00008724"/>
    </source>
</evidence>
<dbReference type="InterPro" id="IPR002876">
    <property type="entry name" value="Transcrip_reg_TACO1-like"/>
</dbReference>
<evidence type="ECO:0000256" key="5">
    <source>
        <dbReference type="ARBA" id="ARBA00023163"/>
    </source>
</evidence>
<dbReference type="GO" id="GO:0005829">
    <property type="term" value="C:cytosol"/>
    <property type="evidence" value="ECO:0007669"/>
    <property type="project" value="TreeGrafter"/>
</dbReference>
<dbReference type="SUPFAM" id="SSF75625">
    <property type="entry name" value="YebC-like"/>
    <property type="match status" value="1"/>
</dbReference>
<feature type="domain" description="TACO1/YebC-like second and third" evidence="7">
    <location>
        <begin position="86"/>
        <end position="245"/>
    </location>
</feature>
<accession>A0A840CXI3</accession>
<organism evidence="9 10">
    <name type="scientific">Bacteroides reticulotermitis</name>
    <dbReference type="NCBI Taxonomy" id="1133319"/>
    <lineage>
        <taxon>Bacteria</taxon>
        <taxon>Pseudomonadati</taxon>
        <taxon>Bacteroidota</taxon>
        <taxon>Bacteroidia</taxon>
        <taxon>Bacteroidales</taxon>
        <taxon>Bacteroidaceae</taxon>
        <taxon>Bacteroides</taxon>
    </lineage>
</organism>
<name>A0A840CXI3_9BACE</name>
<evidence type="ECO:0000259" key="8">
    <source>
        <dbReference type="Pfam" id="PF20772"/>
    </source>
</evidence>
<comment type="caution">
    <text evidence="9">The sequence shown here is derived from an EMBL/GenBank/DDBJ whole genome shotgun (WGS) entry which is preliminary data.</text>
</comment>
<evidence type="ECO:0000313" key="9">
    <source>
        <dbReference type="EMBL" id="MBB4043279.1"/>
    </source>
</evidence>
<dbReference type="Pfam" id="PF20772">
    <property type="entry name" value="TACO1_YebC_N"/>
    <property type="match status" value="1"/>
</dbReference>
<dbReference type="PANTHER" id="PTHR12532">
    <property type="entry name" value="TRANSLATIONAL ACTIVATOR OF CYTOCHROME C OXIDASE 1"/>
    <property type="match status" value="1"/>
</dbReference>
<dbReference type="InterPro" id="IPR048300">
    <property type="entry name" value="TACO1_YebC-like_2nd/3rd_dom"/>
</dbReference>
<dbReference type="PANTHER" id="PTHR12532:SF6">
    <property type="entry name" value="TRANSCRIPTIONAL REGULATORY PROTEIN YEBC-RELATED"/>
    <property type="match status" value="1"/>
</dbReference>
<evidence type="ECO:0000313" key="10">
    <source>
        <dbReference type="Proteomes" id="UP000560658"/>
    </source>
</evidence>
<reference evidence="9" key="1">
    <citation type="submission" date="2020-08" db="EMBL/GenBank/DDBJ databases">
        <title>Genomic Encyclopedia of Type Strains, Phase IV (KMG-IV): sequencing the most valuable type-strain genomes for metagenomic binning, comparative biology and taxonomic classification.</title>
        <authorList>
            <person name="Goeker M."/>
        </authorList>
    </citation>
    <scope>NUCLEOTIDE SEQUENCE [LARGE SCALE GENOMIC DNA]</scope>
    <source>
        <strain evidence="9">DSM 105720</strain>
    </source>
</reference>
<evidence type="ECO:0000256" key="2">
    <source>
        <dbReference type="ARBA" id="ARBA00022490"/>
    </source>
</evidence>
<evidence type="ECO:0000256" key="3">
    <source>
        <dbReference type="ARBA" id="ARBA00023015"/>
    </source>
</evidence>
<dbReference type="NCBIfam" id="TIGR01033">
    <property type="entry name" value="YebC/PmpR family DNA-binding transcriptional regulator"/>
    <property type="match status" value="1"/>
</dbReference>
<evidence type="ECO:0000256" key="6">
    <source>
        <dbReference type="HAMAP-Rule" id="MF_00693"/>
    </source>
</evidence>
<dbReference type="InterPro" id="IPR029072">
    <property type="entry name" value="YebC-like"/>
</dbReference>
<sequence>MGETIKPMGRAFEYRKAAKLKRWGHMARTFTKIGKQIAIAVKSGGPEPENNPTLRAIIANAKRENMPKDNIDRAIKNAMGKDQSEYKSMTYEGYGPHGVAVFVDTLTDNATRTVADVRSVFNKFGGNLGTMGSLAFLFDHKCMFTFKKKDGVDMEELILDLIDFDVEDEYEEDDEEGTITIYGDPKSYAAIQKHLEEYGFEDVGGDFTYIPNDLKDVTAEQRETLDKMVERLEEFDDVQTVYTNMHPEGEEE</sequence>
<keyword evidence="2 6" id="KW-0963">Cytoplasm</keyword>
<dbReference type="GO" id="GO:0006355">
    <property type="term" value="P:regulation of DNA-templated transcription"/>
    <property type="evidence" value="ECO:0007669"/>
    <property type="project" value="UniProtKB-UniRule"/>
</dbReference>
<keyword evidence="5 6" id="KW-0804">Transcription</keyword>
<comment type="subcellular location">
    <subcellularLocation>
        <location evidence="6">Cytoplasm</location>
    </subcellularLocation>
</comment>